<dbReference type="SUPFAM" id="SSF81606">
    <property type="entry name" value="PP2C-like"/>
    <property type="match status" value="1"/>
</dbReference>
<dbReference type="InterPro" id="IPR036457">
    <property type="entry name" value="PPM-type-like_dom_sf"/>
</dbReference>
<dbReference type="InterPro" id="IPR001932">
    <property type="entry name" value="PPM-type_phosphatase-like_dom"/>
</dbReference>
<dbReference type="Pfam" id="PF00481">
    <property type="entry name" value="PP2C"/>
    <property type="match status" value="1"/>
</dbReference>
<dbReference type="Pfam" id="PF13855">
    <property type="entry name" value="LRR_8"/>
    <property type="match status" value="3"/>
</dbReference>
<keyword evidence="5" id="KW-1185">Reference proteome</keyword>
<dbReference type="InterPro" id="IPR001611">
    <property type="entry name" value="Leu-rich_rpt"/>
</dbReference>
<reference evidence="4 5" key="1">
    <citation type="journal article" date="2019" name="PLoS Negl. Trop. Dis.">
        <title>Whole genome sequencing of Entamoeba nuttalli reveals mammalian host-related molecular signatures and a novel octapeptide-repeat surface protein.</title>
        <authorList>
            <person name="Tanaka M."/>
            <person name="Makiuchi T."/>
            <person name="Komiyama T."/>
            <person name="Shiina T."/>
            <person name="Osaki K."/>
            <person name="Tachibana H."/>
        </authorList>
    </citation>
    <scope>NUCLEOTIDE SEQUENCE [LARGE SCALE GENOMIC DNA]</scope>
    <source>
        <strain evidence="4 5">P19-061405</strain>
    </source>
</reference>
<keyword evidence="2" id="KW-0677">Repeat</keyword>
<feature type="domain" description="PPM-type phosphatase" evidence="3">
    <location>
        <begin position="617"/>
        <end position="860"/>
    </location>
</feature>
<dbReference type="Proteomes" id="UP001628156">
    <property type="component" value="Unassembled WGS sequence"/>
</dbReference>
<comment type="caution">
    <text evidence="4">The sequence shown here is derived from an EMBL/GenBank/DDBJ whole genome shotgun (WGS) entry which is preliminary data.</text>
</comment>
<dbReference type="Gene3D" id="3.60.40.10">
    <property type="entry name" value="PPM-type phosphatase domain"/>
    <property type="match status" value="1"/>
</dbReference>
<dbReference type="CDD" id="cd00143">
    <property type="entry name" value="PP2Cc"/>
    <property type="match status" value="1"/>
</dbReference>
<keyword evidence="1" id="KW-0433">Leucine-rich repeat</keyword>
<dbReference type="Pfam" id="PF12799">
    <property type="entry name" value="LRR_4"/>
    <property type="match status" value="1"/>
</dbReference>
<accession>A0ABQ0DJB5</accession>
<dbReference type="SMART" id="SM00364">
    <property type="entry name" value="LRR_BAC"/>
    <property type="match status" value="7"/>
</dbReference>
<dbReference type="PRINTS" id="PR00019">
    <property type="entry name" value="LEURICHRPT"/>
</dbReference>
<evidence type="ECO:0000313" key="4">
    <source>
        <dbReference type="EMBL" id="GAB1222954.1"/>
    </source>
</evidence>
<dbReference type="InterPro" id="IPR032675">
    <property type="entry name" value="LRR_dom_sf"/>
</dbReference>
<evidence type="ECO:0000256" key="1">
    <source>
        <dbReference type="ARBA" id="ARBA00022614"/>
    </source>
</evidence>
<dbReference type="PANTHER" id="PTHR48051:SF54">
    <property type="entry name" value="LEUCINE-RICH REPEAT-CONTAINING PROTEIN"/>
    <property type="match status" value="1"/>
</dbReference>
<gene>
    <name evidence="4" type="ORF">ENUP19_0126G0019</name>
</gene>
<protein>
    <recommendedName>
        <fullName evidence="3">PPM-type phosphatase domain-containing protein</fullName>
    </recommendedName>
</protein>
<dbReference type="SUPFAM" id="SSF52058">
    <property type="entry name" value="L domain-like"/>
    <property type="match status" value="1"/>
</dbReference>
<organism evidence="4 5">
    <name type="scientific">Entamoeba nuttalli</name>
    <dbReference type="NCBI Taxonomy" id="412467"/>
    <lineage>
        <taxon>Eukaryota</taxon>
        <taxon>Amoebozoa</taxon>
        <taxon>Evosea</taxon>
        <taxon>Archamoebae</taxon>
        <taxon>Mastigamoebida</taxon>
        <taxon>Entamoebidae</taxon>
        <taxon>Entamoeba</taxon>
    </lineage>
</organism>
<evidence type="ECO:0000259" key="3">
    <source>
        <dbReference type="PROSITE" id="PS51746"/>
    </source>
</evidence>
<sequence length="871" mass="99354">MKKYSSAIDLRQKGLKNLKGLPKEVFSGATTIYDMDLSENEIVFSKQLKTFKSLTSLIVSNNKLTEIPIFFSELTNLKKLDVSRNQIALIPQILTVLKDLQDLNISNNRITEIPLFIDSFEKLRQFDCSYNDLDHLPKALVNMKIINFRLSGNKFDNVPTPIPQMSLLTHLDLSENQITSIPEVCRQLSQLQILDLHSNLIDSFSSKVFEKMTKMTKLNLRDNPFKVIPEINSLIHLKELYCSNITDPIDRKFPSVSINNELENIELINSSIEEFPSLLNLTKMTLLYLHKNEITSIKDIPRRCSVDASFNKISEITIQKYADLPVLKLDHNKFIQTPNLSQCEKVQLLDLSYNNISTINEFTFHTSIEQLILNNNPLRIPPIGITKCSHLTLLSMSNCEIYSIPIDIVSGFCNLKILDISNNHIISYEHFEYLNKLEELRASSNNMSFFPKEFCEMSQMKVLIMNNNKIKVIPESIKELQQLESLDLSYNQIREFNVLELNKKLKELNLSFNLIIEYPNLSQWDQLEEFNIIGNSLVNFFGLVPYCKKTKIIAATYNIQRSKQPTLELTGILDDKLIKKIPEIVANANEFKSKKVGLKLLQTPKEEMLFNIDSYKIIGIGISRGNEKSMKSTICVARNIFTNGIIVGSFEGILGGRSAKLCSYKFVDYFLNKVGNKVVQESIEESLISTFQRLNEKVKEKNVNDVCSGLVYVFYNKVIYFAQCGSIKSYIISSSNIKEIGFDHCLSNNEMKKKVMQKGGLVDNNNMLNGVINVCKCIGESNYHNLLDTTPDITKIEYDNDFKFVLTASKSVWDVIDQNELQSIVLNSAHIQPPGIANLIRNIALERQCKGNVSVTILSLDSFIETNNEEK</sequence>
<proteinExistence type="predicted"/>
<evidence type="ECO:0000313" key="5">
    <source>
        <dbReference type="Proteomes" id="UP001628156"/>
    </source>
</evidence>
<dbReference type="InterPro" id="IPR003591">
    <property type="entry name" value="Leu-rich_rpt_typical-subtyp"/>
</dbReference>
<dbReference type="SMART" id="SM00369">
    <property type="entry name" value="LRR_TYP"/>
    <property type="match status" value="12"/>
</dbReference>
<dbReference type="PANTHER" id="PTHR48051">
    <property type="match status" value="1"/>
</dbReference>
<dbReference type="InterPro" id="IPR025875">
    <property type="entry name" value="Leu-rich_rpt_4"/>
</dbReference>
<dbReference type="SMART" id="SM00332">
    <property type="entry name" value="PP2Cc"/>
    <property type="match status" value="1"/>
</dbReference>
<dbReference type="Gene3D" id="3.80.10.10">
    <property type="entry name" value="Ribonuclease Inhibitor"/>
    <property type="match status" value="4"/>
</dbReference>
<dbReference type="PROSITE" id="PS51450">
    <property type="entry name" value="LRR"/>
    <property type="match status" value="9"/>
</dbReference>
<name>A0ABQ0DJB5_9EUKA</name>
<dbReference type="EMBL" id="BAAFRS010000126">
    <property type="protein sequence ID" value="GAB1222954.1"/>
    <property type="molecule type" value="Genomic_DNA"/>
</dbReference>
<dbReference type="PROSITE" id="PS51746">
    <property type="entry name" value="PPM_2"/>
    <property type="match status" value="1"/>
</dbReference>
<dbReference type="SMART" id="SM00365">
    <property type="entry name" value="LRR_SD22"/>
    <property type="match status" value="10"/>
</dbReference>
<evidence type="ECO:0000256" key="2">
    <source>
        <dbReference type="ARBA" id="ARBA00022737"/>
    </source>
</evidence>
<dbReference type="InterPro" id="IPR050216">
    <property type="entry name" value="LRR_domain-containing"/>
</dbReference>